<evidence type="ECO:0000313" key="2">
    <source>
        <dbReference type="EMBL" id="MDT0678182.1"/>
    </source>
</evidence>
<dbReference type="PANTHER" id="PTHR21666:SF270">
    <property type="entry name" value="MUREIN HYDROLASE ACTIVATOR ENVC"/>
    <property type="match status" value="1"/>
</dbReference>
<accession>A0ABU3D9I2</accession>
<evidence type="ECO:0000313" key="3">
    <source>
        <dbReference type="Proteomes" id="UP001262582"/>
    </source>
</evidence>
<proteinExistence type="predicted"/>
<dbReference type="InterPro" id="IPR016047">
    <property type="entry name" value="M23ase_b-sheet_dom"/>
</dbReference>
<evidence type="ECO:0000259" key="1">
    <source>
        <dbReference type="Pfam" id="PF01551"/>
    </source>
</evidence>
<reference evidence="2 3" key="1">
    <citation type="submission" date="2023-09" db="EMBL/GenBank/DDBJ databases">
        <authorList>
            <person name="Rey-Velasco X."/>
        </authorList>
    </citation>
    <scope>NUCLEOTIDE SEQUENCE [LARGE SCALE GENOMIC DNA]</scope>
    <source>
        <strain evidence="2 3">F117</strain>
    </source>
</reference>
<dbReference type="InterPro" id="IPR011055">
    <property type="entry name" value="Dup_hybrid_motif"/>
</dbReference>
<dbReference type="Pfam" id="PF01551">
    <property type="entry name" value="Peptidase_M23"/>
    <property type="match status" value="1"/>
</dbReference>
<dbReference type="RefSeq" id="WP_311504517.1">
    <property type="nucleotide sequence ID" value="NZ_JAVRHK010000016.1"/>
</dbReference>
<dbReference type="Proteomes" id="UP001262582">
    <property type="component" value="Unassembled WGS sequence"/>
</dbReference>
<protein>
    <submittedName>
        <fullName evidence="2">Peptidoglycan DD-metalloendopeptidase family protein</fullName>
    </submittedName>
</protein>
<organism evidence="2 3">
    <name type="scientific">Autumnicola musiva</name>
    <dbReference type="NCBI Taxonomy" id="3075589"/>
    <lineage>
        <taxon>Bacteria</taxon>
        <taxon>Pseudomonadati</taxon>
        <taxon>Bacteroidota</taxon>
        <taxon>Flavobacteriia</taxon>
        <taxon>Flavobacteriales</taxon>
        <taxon>Flavobacteriaceae</taxon>
        <taxon>Autumnicola</taxon>
    </lineage>
</organism>
<dbReference type="CDD" id="cd12797">
    <property type="entry name" value="M23_peptidase"/>
    <property type="match status" value="1"/>
</dbReference>
<name>A0ABU3D9I2_9FLAO</name>
<sequence length="230" mass="25691">MKTDNFAEFVTGLTSEYTPVVGADLKHEDFAAVDLSESNPELMKLEILSSEAFSIFLHNSLRKAGKKAAFGGYNEVRNLYKRSRLFNINVDEFLNRNIHIGLDIWAAEGTDVLAALEGEIHSFQDNSNFGDYGPTIILEHEKEGRTFYTLYGHLSRKSLVGLTKGEKVQKSSKIGELGDSSENGDYAPHLHFQIMENLMGNIGDFPGVSSKKELEIYLQNCPDPNLLLKI</sequence>
<feature type="domain" description="M23ase beta-sheet core" evidence="1">
    <location>
        <begin position="98"/>
        <end position="197"/>
    </location>
</feature>
<dbReference type="EMBL" id="JAVRHK010000016">
    <property type="protein sequence ID" value="MDT0678182.1"/>
    <property type="molecule type" value="Genomic_DNA"/>
</dbReference>
<dbReference type="SUPFAM" id="SSF51261">
    <property type="entry name" value="Duplicated hybrid motif"/>
    <property type="match status" value="1"/>
</dbReference>
<dbReference type="InterPro" id="IPR050570">
    <property type="entry name" value="Cell_wall_metabolism_enzyme"/>
</dbReference>
<dbReference type="PANTHER" id="PTHR21666">
    <property type="entry name" value="PEPTIDASE-RELATED"/>
    <property type="match status" value="1"/>
</dbReference>
<dbReference type="Gene3D" id="2.70.70.10">
    <property type="entry name" value="Glucose Permease (Domain IIA)"/>
    <property type="match status" value="1"/>
</dbReference>
<gene>
    <name evidence="2" type="ORF">RM539_16485</name>
</gene>
<comment type="caution">
    <text evidence="2">The sequence shown here is derived from an EMBL/GenBank/DDBJ whole genome shotgun (WGS) entry which is preliminary data.</text>
</comment>
<keyword evidence="3" id="KW-1185">Reference proteome</keyword>